<dbReference type="RefSeq" id="WP_345500929.1">
    <property type="nucleotide sequence ID" value="NZ_BAABLO010000001.1"/>
</dbReference>
<dbReference type="EMBL" id="BAABLO010000001">
    <property type="protein sequence ID" value="GAA4711937.1"/>
    <property type="molecule type" value="Genomic_DNA"/>
</dbReference>
<accession>A0ABP8XPM0</accession>
<gene>
    <name evidence="3" type="ORF">GCM10025782_05050</name>
</gene>
<reference evidence="4" key="1">
    <citation type="journal article" date="2019" name="Int. J. Syst. Evol. Microbiol.">
        <title>The Global Catalogue of Microorganisms (GCM) 10K type strain sequencing project: providing services to taxonomists for standard genome sequencing and annotation.</title>
        <authorList>
            <consortium name="The Broad Institute Genomics Platform"/>
            <consortium name="The Broad Institute Genome Sequencing Center for Infectious Disease"/>
            <person name="Wu L."/>
            <person name="Ma J."/>
        </authorList>
    </citation>
    <scope>NUCLEOTIDE SEQUENCE [LARGE SCALE GENOMIC DNA]</scope>
    <source>
        <strain evidence="4">JCM 18961</strain>
    </source>
</reference>
<comment type="caution">
    <text evidence="3">The sequence shown here is derived from an EMBL/GenBank/DDBJ whole genome shotgun (WGS) entry which is preliminary data.</text>
</comment>
<dbReference type="Pfam" id="PF13399">
    <property type="entry name" value="LytR_C"/>
    <property type="match status" value="1"/>
</dbReference>
<dbReference type="InterPro" id="IPR027381">
    <property type="entry name" value="LytR/CpsA/Psr_C"/>
</dbReference>
<proteinExistence type="predicted"/>
<dbReference type="Proteomes" id="UP001500556">
    <property type="component" value="Unassembled WGS sequence"/>
</dbReference>
<keyword evidence="1" id="KW-0812">Transmembrane</keyword>
<feature type="transmembrane region" description="Helical" evidence="1">
    <location>
        <begin position="20"/>
        <end position="39"/>
    </location>
</feature>
<keyword evidence="1" id="KW-1133">Transmembrane helix</keyword>
<dbReference type="Gene3D" id="3.30.70.2390">
    <property type="match status" value="1"/>
</dbReference>
<protein>
    <recommendedName>
        <fullName evidence="2">LytR/CpsA/Psr regulator C-terminal domain-containing protein</fullName>
    </recommendedName>
</protein>
<keyword evidence="1" id="KW-0472">Membrane</keyword>
<sequence>MSYIVESGASSSRRARRRRALITLGIVALLLFFAFWYAYSYFEASAGHRTTATPSTCTTTTTPALTPAGVTVNVYNATDRSGLAATTASAVRKRGYRVSTVANDPLQKTVSGPAEVRYGATGRSGARLVLTLVKGAKAVKDSRTDSSVDLVLGDKFTALAAPAKAKPTPSATSGTSTKGC</sequence>
<name>A0ABP8XPM0_9MICO</name>
<keyword evidence="4" id="KW-1185">Reference proteome</keyword>
<evidence type="ECO:0000256" key="1">
    <source>
        <dbReference type="SAM" id="Phobius"/>
    </source>
</evidence>
<organism evidence="3 4">
    <name type="scientific">Pedococcus ginsenosidimutans</name>
    <dbReference type="NCBI Taxonomy" id="490570"/>
    <lineage>
        <taxon>Bacteria</taxon>
        <taxon>Bacillati</taxon>
        <taxon>Actinomycetota</taxon>
        <taxon>Actinomycetes</taxon>
        <taxon>Micrococcales</taxon>
        <taxon>Intrasporangiaceae</taxon>
        <taxon>Pedococcus</taxon>
    </lineage>
</organism>
<feature type="domain" description="LytR/CpsA/Psr regulator C-terminal" evidence="2">
    <location>
        <begin position="70"/>
        <end position="156"/>
    </location>
</feature>
<evidence type="ECO:0000313" key="3">
    <source>
        <dbReference type="EMBL" id="GAA4711937.1"/>
    </source>
</evidence>
<evidence type="ECO:0000259" key="2">
    <source>
        <dbReference type="Pfam" id="PF13399"/>
    </source>
</evidence>
<evidence type="ECO:0000313" key="4">
    <source>
        <dbReference type="Proteomes" id="UP001500556"/>
    </source>
</evidence>